<evidence type="ECO:0000256" key="5">
    <source>
        <dbReference type="ARBA" id="ARBA00022833"/>
    </source>
</evidence>
<dbReference type="InterPro" id="IPR002933">
    <property type="entry name" value="Peptidase_M20"/>
</dbReference>
<dbReference type="PROSITE" id="PS00758">
    <property type="entry name" value="ARGE_DAPE_CPG2_1"/>
    <property type="match status" value="1"/>
</dbReference>
<proteinExistence type="inferred from homology"/>
<evidence type="ECO:0000256" key="4">
    <source>
        <dbReference type="ARBA" id="ARBA00022801"/>
    </source>
</evidence>
<feature type="domain" description="Flavin reductase like" evidence="7">
    <location>
        <begin position="13"/>
        <end position="109"/>
    </location>
</feature>
<dbReference type="InterPro" id="IPR047177">
    <property type="entry name" value="Pept_M20A"/>
</dbReference>
<name>A0ABQ0KX30_MYCCL</name>
<dbReference type="EMBL" id="DF838741">
    <property type="protein sequence ID" value="GAT43242.1"/>
    <property type="molecule type" value="Genomic_DNA"/>
</dbReference>
<dbReference type="Pfam" id="PF01613">
    <property type="entry name" value="Flavin_Reduct"/>
    <property type="match status" value="1"/>
</dbReference>
<dbReference type="InterPro" id="IPR002563">
    <property type="entry name" value="Flavin_Rdtase-like_dom"/>
</dbReference>
<dbReference type="CDD" id="cd05674">
    <property type="entry name" value="M20_yscS"/>
    <property type="match status" value="1"/>
</dbReference>
<dbReference type="Gene3D" id="3.40.630.10">
    <property type="entry name" value="Zn peptidases"/>
    <property type="match status" value="1"/>
</dbReference>
<evidence type="ECO:0000256" key="2">
    <source>
        <dbReference type="ARBA" id="ARBA00022670"/>
    </source>
</evidence>
<accession>A0ABQ0KX30</accession>
<keyword evidence="6" id="KW-0472">Membrane</keyword>
<dbReference type="InterPro" id="IPR036264">
    <property type="entry name" value="Bact_exopeptidase_dim_dom"/>
</dbReference>
<dbReference type="Pfam" id="PF01546">
    <property type="entry name" value="Peptidase_M20"/>
    <property type="match status" value="1"/>
</dbReference>
<dbReference type="SUPFAM" id="SSF50475">
    <property type="entry name" value="FMN-binding split barrel"/>
    <property type="match status" value="1"/>
</dbReference>
<evidence type="ECO:0000256" key="1">
    <source>
        <dbReference type="ARBA" id="ARBA00006247"/>
    </source>
</evidence>
<keyword evidence="6" id="KW-0812">Transmembrane</keyword>
<keyword evidence="4" id="KW-0378">Hydrolase</keyword>
<evidence type="ECO:0000256" key="3">
    <source>
        <dbReference type="ARBA" id="ARBA00022723"/>
    </source>
</evidence>
<gene>
    <name evidence="9" type="ORF">MCHLO_00931</name>
</gene>
<feature type="domain" description="Peptidase M20 dimerisation" evidence="8">
    <location>
        <begin position="458"/>
        <end position="602"/>
    </location>
</feature>
<feature type="transmembrane region" description="Helical" evidence="6">
    <location>
        <begin position="203"/>
        <end position="222"/>
    </location>
</feature>
<keyword evidence="2" id="KW-0645">Protease</keyword>
<dbReference type="SUPFAM" id="SSF53187">
    <property type="entry name" value="Zn-dependent exopeptidases"/>
    <property type="match status" value="1"/>
</dbReference>
<dbReference type="PANTHER" id="PTHR45962">
    <property type="entry name" value="N-FATTY-ACYL-AMINO ACID SYNTHASE/HYDROLASE PM20D1"/>
    <property type="match status" value="1"/>
</dbReference>
<keyword evidence="6" id="KW-1133">Transmembrane helix</keyword>
<dbReference type="Gene3D" id="3.30.70.360">
    <property type="match status" value="1"/>
</dbReference>
<evidence type="ECO:0000259" key="7">
    <source>
        <dbReference type="Pfam" id="PF01613"/>
    </source>
</evidence>
<keyword evidence="9" id="KW-0121">Carboxypeptidase</keyword>
<evidence type="ECO:0000313" key="10">
    <source>
        <dbReference type="Proteomes" id="UP000815677"/>
    </source>
</evidence>
<keyword evidence="5" id="KW-0862">Zinc</keyword>
<dbReference type="InterPro" id="IPR012349">
    <property type="entry name" value="Split_barrel_FMN-bd"/>
</dbReference>
<dbReference type="PROSITE" id="PS00759">
    <property type="entry name" value="ARGE_DAPE_CPG2_2"/>
    <property type="match status" value="1"/>
</dbReference>
<evidence type="ECO:0000256" key="6">
    <source>
        <dbReference type="SAM" id="Phobius"/>
    </source>
</evidence>
<dbReference type="InterPro" id="IPR011650">
    <property type="entry name" value="Peptidase_M20_dimer"/>
</dbReference>
<sequence>MGTRTLLRSAWPRRKDTGVNIRETKGFTINMISESWANNANCCATDAPPDVNEWILSGLTKEPSTHVKPARVKEAALSMECEFLQHIEIKHPDGTIAADHILATVKCIHIRKAVMSEKGNIDPEKLLGVGRLGDISYAKIGDGFRTARPVWNEIAAEVKEKLGIESKLNLPRTMSSPTSSKLEADALPLTGSAPAPRRRTARVYIAVLFLTVVAFLHTFALFTGRRIQTHSSVCLQEDLLTPSKNGDLWSELTELHKTNAFLQRAVGQLSAAVQIPTETFDAMLPVGEDPRWETRAPFIEHLTTAFPLVHENLDLQKVNTYGLIYHWAGSDENLKPLLLMGHYDVVPVAPLSVDQWTFPPFSGHFDGESVWGRGSSDDKSGVIGILTTIEVLLEKGFKPTRTIVLSFGFDEEAGGYHGAGYLGPALLERFGPDSMAMIVDEGSGFSENMGAIFASPGVGEKGSVNVNLEVQTPGGHSSVPPDHTSIGMLSALIVHLENNAPAPHLTPGTPAYMMSQCLAAHAPEIPRKVKRAILNAGRSKKALKKAEEFLFQDRMFKSLVGTTQAVDLISGGVKSNALPEQALALVNHRIATQSTVQETIDRDAELVLGLAEKFNLSVTAYGQQLTPADVPAYGTLELTAPQTLEPAPVTPSDAKPFKLLAATIRATFKTARVGAEDEKEQEIYVMPGIMTGNTGESTFFVFHRTRPEQCRHALQLGVVGAYLPVRTLEHGDWWAERDPYRQRAYQRDLVCGDDYILHDAYSQCG</sequence>
<dbReference type="Proteomes" id="UP000815677">
    <property type="component" value="Unassembled WGS sequence"/>
</dbReference>
<keyword evidence="3" id="KW-0479">Metal-binding</keyword>
<keyword evidence="10" id="KW-1185">Reference proteome</keyword>
<protein>
    <submittedName>
        <fullName evidence="9">Carboxypeptidase S</fullName>
    </submittedName>
</protein>
<dbReference type="Gene3D" id="2.30.110.10">
    <property type="entry name" value="Electron Transport, Fmn-binding Protein, Chain A"/>
    <property type="match status" value="1"/>
</dbReference>
<dbReference type="GO" id="GO:0004180">
    <property type="term" value="F:carboxypeptidase activity"/>
    <property type="evidence" value="ECO:0007669"/>
    <property type="project" value="UniProtKB-KW"/>
</dbReference>
<dbReference type="Pfam" id="PF07687">
    <property type="entry name" value="M20_dimer"/>
    <property type="match status" value="1"/>
</dbReference>
<dbReference type="InterPro" id="IPR001261">
    <property type="entry name" value="ArgE/DapE_CS"/>
</dbReference>
<dbReference type="SUPFAM" id="SSF55031">
    <property type="entry name" value="Bacterial exopeptidase dimerisation domain"/>
    <property type="match status" value="1"/>
</dbReference>
<reference evidence="9" key="1">
    <citation type="submission" date="2014-09" db="EMBL/GenBank/DDBJ databases">
        <title>Genome sequence of the luminous mushroom Mycena chlorophos for searching fungal bioluminescence genes.</title>
        <authorList>
            <person name="Tanaka Y."/>
            <person name="Kasuga D."/>
            <person name="Oba Y."/>
            <person name="Hase S."/>
            <person name="Sato K."/>
            <person name="Oba Y."/>
            <person name="Sakakibara Y."/>
        </authorList>
    </citation>
    <scope>NUCLEOTIDE SEQUENCE</scope>
</reference>
<comment type="similarity">
    <text evidence="1">Belongs to the peptidase M20A family.</text>
</comment>
<evidence type="ECO:0000313" key="9">
    <source>
        <dbReference type="EMBL" id="GAT43242.1"/>
    </source>
</evidence>
<organism evidence="9 10">
    <name type="scientific">Mycena chlorophos</name>
    <name type="common">Agaric fungus</name>
    <name type="synonym">Agaricus chlorophos</name>
    <dbReference type="NCBI Taxonomy" id="658473"/>
    <lineage>
        <taxon>Eukaryota</taxon>
        <taxon>Fungi</taxon>
        <taxon>Dikarya</taxon>
        <taxon>Basidiomycota</taxon>
        <taxon>Agaricomycotina</taxon>
        <taxon>Agaricomycetes</taxon>
        <taxon>Agaricomycetidae</taxon>
        <taxon>Agaricales</taxon>
        <taxon>Marasmiineae</taxon>
        <taxon>Mycenaceae</taxon>
        <taxon>Mycena</taxon>
    </lineage>
</organism>
<dbReference type="PANTHER" id="PTHR45962:SF1">
    <property type="entry name" value="N-FATTY-ACYL-AMINO ACID SYNTHASE_HYDROLASE PM20D1"/>
    <property type="match status" value="1"/>
</dbReference>
<evidence type="ECO:0000259" key="8">
    <source>
        <dbReference type="Pfam" id="PF07687"/>
    </source>
</evidence>